<dbReference type="SUPFAM" id="SSF52343">
    <property type="entry name" value="Ferredoxin reductase-like, C-terminal NADP-linked domain"/>
    <property type="match status" value="1"/>
</dbReference>
<keyword evidence="11" id="KW-0489">Methyltransferase</keyword>
<comment type="cofactor">
    <cofactor evidence="1">
        <name>FMN</name>
        <dbReference type="ChEBI" id="CHEBI:58210"/>
    </cofactor>
</comment>
<evidence type="ECO:0000256" key="3">
    <source>
        <dbReference type="ARBA" id="ARBA00022643"/>
    </source>
</evidence>
<sequence length="322" mass="35425">MEKLAVFVDALSRQGEHCIAVRLTPEPGKSLPAWEAGAHIDLHLANGLIRQYSLTGPPGGTDHYLICVKNERDSRGGSRYLHNELRLGQQMEISPPRNLFPLEEADSYLLIAGGIGLTPLLAMAEELERLKQPFELHYYVKRRSHVIFRERLDSHFAYGRCHVGSGCEGRSPRTALPEGLAQPAAGKKLYLCGPEAFMSHIRNRALDAGWRSEDIHSESFQPPARNIPCAQIEHDFTVTLKSSGMSFTVPPDKTIAAVLQEHGVDVPLSCEMGICGACLTPVLEGKADHRDTVQSETEKAGQKQLITLCCSRSLTGNLVIDL</sequence>
<dbReference type="GO" id="GO:0008168">
    <property type="term" value="F:methyltransferase activity"/>
    <property type="evidence" value="ECO:0007669"/>
    <property type="project" value="UniProtKB-KW"/>
</dbReference>
<dbReference type="RefSeq" id="WP_132925377.1">
    <property type="nucleotide sequence ID" value="NZ_SJOI01000001.1"/>
</dbReference>
<dbReference type="PROSITE" id="PS51384">
    <property type="entry name" value="FAD_FR"/>
    <property type="match status" value="1"/>
</dbReference>
<dbReference type="InterPro" id="IPR039261">
    <property type="entry name" value="FNR_nucleotide-bd"/>
</dbReference>
<keyword evidence="2" id="KW-0285">Flavoprotein</keyword>
<comment type="caution">
    <text evidence="11">The sequence shown here is derived from an EMBL/GenBank/DDBJ whole genome shotgun (WGS) entry which is preliminary data.</text>
</comment>
<dbReference type="InterPro" id="IPR054582">
    <property type="entry name" value="DmmA-like_N"/>
</dbReference>
<evidence type="ECO:0000256" key="4">
    <source>
        <dbReference type="ARBA" id="ARBA00022714"/>
    </source>
</evidence>
<feature type="domain" description="2Fe-2S ferredoxin-type" evidence="9">
    <location>
        <begin position="234"/>
        <end position="322"/>
    </location>
</feature>
<keyword evidence="12" id="KW-1185">Reference proteome</keyword>
<dbReference type="InterPro" id="IPR036010">
    <property type="entry name" value="2Fe-2S_ferredoxin-like_sf"/>
</dbReference>
<evidence type="ECO:0000256" key="2">
    <source>
        <dbReference type="ARBA" id="ARBA00022630"/>
    </source>
</evidence>
<evidence type="ECO:0000256" key="8">
    <source>
        <dbReference type="ARBA" id="ARBA00023014"/>
    </source>
</evidence>
<dbReference type="PROSITE" id="PS00197">
    <property type="entry name" value="2FE2S_FER_1"/>
    <property type="match status" value="1"/>
</dbReference>
<accession>A0A4R1NN86</accession>
<evidence type="ECO:0000256" key="7">
    <source>
        <dbReference type="ARBA" id="ARBA00023004"/>
    </source>
</evidence>
<dbReference type="InterPro" id="IPR017938">
    <property type="entry name" value="Riboflavin_synthase-like_b-brl"/>
</dbReference>
<keyword evidence="4" id="KW-0001">2Fe-2S</keyword>
<dbReference type="Pfam" id="PF22290">
    <property type="entry name" value="DmmA-like_N"/>
    <property type="match status" value="1"/>
</dbReference>
<name>A0A4R1NN86_9GAMM</name>
<keyword evidence="11" id="KW-0808">Transferase</keyword>
<dbReference type="SUPFAM" id="SSF63380">
    <property type="entry name" value="Riboflavin synthase domain-like"/>
    <property type="match status" value="1"/>
</dbReference>
<dbReference type="PRINTS" id="PR00409">
    <property type="entry name" value="PHDIOXRDTASE"/>
</dbReference>
<keyword evidence="6" id="KW-0560">Oxidoreductase</keyword>
<dbReference type="Gene3D" id="3.40.50.80">
    <property type="entry name" value="Nucleotide-binding domain of ferredoxin-NADP reductase (FNR) module"/>
    <property type="match status" value="1"/>
</dbReference>
<dbReference type="GO" id="GO:0051537">
    <property type="term" value="F:2 iron, 2 sulfur cluster binding"/>
    <property type="evidence" value="ECO:0007669"/>
    <property type="project" value="UniProtKB-KW"/>
</dbReference>
<evidence type="ECO:0000256" key="5">
    <source>
        <dbReference type="ARBA" id="ARBA00022723"/>
    </source>
</evidence>
<dbReference type="GO" id="GO:0016491">
    <property type="term" value="F:oxidoreductase activity"/>
    <property type="evidence" value="ECO:0007669"/>
    <property type="project" value="UniProtKB-KW"/>
</dbReference>
<keyword evidence="7" id="KW-0408">Iron</keyword>
<dbReference type="Proteomes" id="UP000294555">
    <property type="component" value="Unassembled WGS sequence"/>
</dbReference>
<dbReference type="CDD" id="cd00207">
    <property type="entry name" value="fer2"/>
    <property type="match status" value="1"/>
</dbReference>
<dbReference type="InterPro" id="IPR001041">
    <property type="entry name" value="2Fe-2S_ferredoxin-type"/>
</dbReference>
<dbReference type="Pfam" id="PF00111">
    <property type="entry name" value="Fer2"/>
    <property type="match status" value="1"/>
</dbReference>
<proteinExistence type="predicted"/>
<dbReference type="InterPro" id="IPR006058">
    <property type="entry name" value="2Fe2S_fd_BS"/>
</dbReference>
<dbReference type="SUPFAM" id="SSF54292">
    <property type="entry name" value="2Fe-2S ferredoxin-like"/>
    <property type="match status" value="1"/>
</dbReference>
<dbReference type="InterPro" id="IPR012675">
    <property type="entry name" value="Beta-grasp_dom_sf"/>
</dbReference>
<dbReference type="Gene3D" id="3.10.20.30">
    <property type="match status" value="1"/>
</dbReference>
<dbReference type="OrthoDB" id="9801223at2"/>
<evidence type="ECO:0000313" key="11">
    <source>
        <dbReference type="EMBL" id="TCL06176.1"/>
    </source>
</evidence>
<dbReference type="GO" id="GO:0032259">
    <property type="term" value="P:methylation"/>
    <property type="evidence" value="ECO:0007669"/>
    <property type="project" value="UniProtKB-KW"/>
</dbReference>
<evidence type="ECO:0000256" key="1">
    <source>
        <dbReference type="ARBA" id="ARBA00001917"/>
    </source>
</evidence>
<evidence type="ECO:0000259" key="9">
    <source>
        <dbReference type="PROSITE" id="PS51085"/>
    </source>
</evidence>
<dbReference type="InterPro" id="IPR017927">
    <property type="entry name" value="FAD-bd_FR_type"/>
</dbReference>
<dbReference type="CDD" id="cd06185">
    <property type="entry name" value="PDR_like"/>
    <property type="match status" value="1"/>
</dbReference>
<protein>
    <submittedName>
        <fullName evidence="11">Vanillate O-demethylase ferredoxin subunit</fullName>
    </submittedName>
</protein>
<dbReference type="PROSITE" id="PS51085">
    <property type="entry name" value="2FE2S_FER_2"/>
    <property type="match status" value="1"/>
</dbReference>
<dbReference type="EMBL" id="SJOI01000001">
    <property type="protein sequence ID" value="TCL06176.1"/>
    <property type="molecule type" value="Genomic_DNA"/>
</dbReference>
<feature type="domain" description="FAD-binding FR-type" evidence="10">
    <location>
        <begin position="1"/>
        <end position="103"/>
    </location>
</feature>
<dbReference type="GO" id="GO:0046872">
    <property type="term" value="F:metal ion binding"/>
    <property type="evidence" value="ECO:0007669"/>
    <property type="project" value="UniProtKB-KW"/>
</dbReference>
<dbReference type="PANTHER" id="PTHR47354:SF1">
    <property type="entry name" value="CARNITINE MONOOXYGENASE REDUCTASE SUBUNIT"/>
    <property type="match status" value="1"/>
</dbReference>
<keyword evidence="5" id="KW-0479">Metal-binding</keyword>
<keyword evidence="3" id="KW-0288">FMN</keyword>
<gene>
    <name evidence="11" type="ORF">EZJ58_4411</name>
</gene>
<dbReference type="AlphaFoldDB" id="A0A4R1NN86"/>
<evidence type="ECO:0000313" key="12">
    <source>
        <dbReference type="Proteomes" id="UP000294555"/>
    </source>
</evidence>
<keyword evidence="8" id="KW-0411">Iron-sulfur</keyword>
<dbReference type="Gene3D" id="2.40.30.10">
    <property type="entry name" value="Translation factors"/>
    <property type="match status" value="1"/>
</dbReference>
<dbReference type="PANTHER" id="PTHR47354">
    <property type="entry name" value="NADH OXIDOREDUCTASE HCR"/>
    <property type="match status" value="1"/>
</dbReference>
<evidence type="ECO:0000256" key="6">
    <source>
        <dbReference type="ARBA" id="ARBA00023002"/>
    </source>
</evidence>
<dbReference type="InterPro" id="IPR050415">
    <property type="entry name" value="MRET"/>
</dbReference>
<reference evidence="11 12" key="1">
    <citation type="submission" date="2019-02" db="EMBL/GenBank/DDBJ databases">
        <title>Investigation of anaerobic lignin degradation for improved lignocellulosic biofuels.</title>
        <authorList>
            <person name="Deangelis K."/>
        </authorList>
    </citation>
    <scope>NUCLEOTIDE SEQUENCE [LARGE SCALE GENOMIC DNA]</scope>
    <source>
        <strain evidence="11 12">159R</strain>
    </source>
</reference>
<evidence type="ECO:0000259" key="10">
    <source>
        <dbReference type="PROSITE" id="PS51384"/>
    </source>
</evidence>
<organism evidence="11 12">
    <name type="scientific">Sodalis ligni</name>
    <dbReference type="NCBI Taxonomy" id="2697027"/>
    <lineage>
        <taxon>Bacteria</taxon>
        <taxon>Pseudomonadati</taxon>
        <taxon>Pseudomonadota</taxon>
        <taxon>Gammaproteobacteria</taxon>
        <taxon>Enterobacterales</taxon>
        <taxon>Bruguierivoracaceae</taxon>
        <taxon>Sodalis</taxon>
    </lineage>
</organism>